<reference evidence="11 12" key="1">
    <citation type="journal article" date="2018" name="Evol. Lett.">
        <title>Horizontal gene cluster transfer increased hallucinogenic mushroom diversity.</title>
        <authorList>
            <person name="Reynolds H.T."/>
            <person name="Vijayakumar V."/>
            <person name="Gluck-Thaler E."/>
            <person name="Korotkin H.B."/>
            <person name="Matheny P.B."/>
            <person name="Slot J.C."/>
        </authorList>
    </citation>
    <scope>NUCLEOTIDE SEQUENCE [LARGE SCALE GENOMIC DNA]</scope>
    <source>
        <strain evidence="11 12">2629</strain>
    </source>
</reference>
<keyword evidence="4" id="KW-0645">Protease</keyword>
<dbReference type="GO" id="GO:0005634">
    <property type="term" value="C:nucleus"/>
    <property type="evidence" value="ECO:0007669"/>
    <property type="project" value="TreeGrafter"/>
</dbReference>
<evidence type="ECO:0000256" key="6">
    <source>
        <dbReference type="ARBA" id="ARBA00022801"/>
    </source>
</evidence>
<dbReference type="GO" id="GO:0004843">
    <property type="term" value="F:cysteine-type deubiquitinase activity"/>
    <property type="evidence" value="ECO:0007669"/>
    <property type="project" value="UniProtKB-EC"/>
</dbReference>
<comment type="catalytic activity">
    <reaction evidence="1">
        <text>Thiol-dependent hydrolysis of ester, thioester, amide, peptide and isopeptide bonds formed by the C-terminal Gly of ubiquitin (a 76-residue protein attached to proteins as an intracellular targeting signal).</text>
        <dbReference type="EC" id="3.4.19.12"/>
    </reaction>
</comment>
<evidence type="ECO:0000256" key="3">
    <source>
        <dbReference type="ARBA" id="ARBA00012759"/>
    </source>
</evidence>
<sequence length="1088" mass="122478">MPLKRKRQDRNNGLQANEKLKQKAAHQTSNSAPWGWVVTEVSQIDEISLEHRLSTCNFSSRNKQPRCRNVYAPSSSTSKGLSPIATSSTVVQGESEDDVIIISDTEDDICDKKSCKSNPFCLNYLGQDFWEDEAKAEKRFFEKASLGRNPSDDSRKKDLPVGLKNLGATCYANASLQVWFRDLAFRSGVYACVPPEAISDEAFEDSPILQLQATFASLQYGNRSVFNPSKLVESLQLRKTEQQDAQEFSKLFMSHLDAEFKKQSLPKLQSLIADQFQGNQVYGTICHQCQNKSERIADFLEIEINFEKNCTLEDRIEASLANEVLSGDNRYSCPRCDSLQDATRYTELRKLPPVLHFSLLRFVYDISTMERKKSKNSVTFPTILDMDRFMASGQQDVDTNISNSSTNKNVYELRGILLHKGSSAYHGHYEAQVKDSLSDEWFQFNDDVVTKAKGFGDNEFTGNAKGYAHKQRVNARKRRRVEDSDEETKVRTKASRESSCIQSEQNISITSRDAYMLIYSRKDHATANHGTIHSAAPIVSQPPDRVMKVVEHDNAAHDAACAQYDVRKSHCLSRFHELRDNIRKLYSRWHPTALEDSLVVSRQALEAYLGEHAILTSLRPLASETDQTAQDEKIVLGIDDIVCEHGSLDPLKARDMKLVKQHAISQLDTVSKCLIKPILKPSDICANCVASIFLEKCYEIRHPLQVKMVDDVSNVPDDDAGIWVSKKWFREWRLPRPRTYNPLTGDLPPDAPEFLNHVQCEHGALTLNTTNRRRISQQAASILLDMFPTWKPMPGDTDVCALCEADVRLSKEDKKELRKQIEEEKNLTLDLNCPSDTDSLITVISRSDWEKLQTMYSCGPLIALTKTRDENGLVRYSADISTCAECRLKWKTDWVETEIVVRLHGRERKGKDLTLQTKASASNHRANGGRQSRRLRQIKENAEHRKILITKTTTVKEIKIALSIEFSIPTICQRLYHGGNELGENEATVASLNILANDTLDLREVDETVEIDTDSDETPAAKRRREEGEGFGGTLLGGGGGLDLACPRERDNGPTVSVALNIERACPACTFVNVATAVACEMCESALE</sequence>
<evidence type="ECO:0000256" key="2">
    <source>
        <dbReference type="ARBA" id="ARBA00009085"/>
    </source>
</evidence>
<dbReference type="InterPro" id="IPR028889">
    <property type="entry name" value="USP"/>
</dbReference>
<organism evidence="11 12">
    <name type="scientific">Panaeolus cyanescens</name>
    <dbReference type="NCBI Taxonomy" id="181874"/>
    <lineage>
        <taxon>Eukaryota</taxon>
        <taxon>Fungi</taxon>
        <taxon>Dikarya</taxon>
        <taxon>Basidiomycota</taxon>
        <taxon>Agaricomycotina</taxon>
        <taxon>Agaricomycetes</taxon>
        <taxon>Agaricomycetidae</taxon>
        <taxon>Agaricales</taxon>
        <taxon>Agaricineae</taxon>
        <taxon>Galeropsidaceae</taxon>
        <taxon>Panaeolus</taxon>
    </lineage>
</organism>
<dbReference type="PROSITE" id="PS50235">
    <property type="entry name" value="USP_3"/>
    <property type="match status" value="1"/>
</dbReference>
<dbReference type="PROSITE" id="PS00972">
    <property type="entry name" value="USP_1"/>
    <property type="match status" value="1"/>
</dbReference>
<dbReference type="AlphaFoldDB" id="A0A409VCU6"/>
<evidence type="ECO:0000256" key="5">
    <source>
        <dbReference type="ARBA" id="ARBA00022786"/>
    </source>
</evidence>
<dbReference type="EMBL" id="NHTK01006132">
    <property type="protein sequence ID" value="PPQ63065.1"/>
    <property type="molecule type" value="Genomic_DNA"/>
</dbReference>
<proteinExistence type="inferred from homology"/>
<accession>A0A409VCU6</accession>
<evidence type="ECO:0000256" key="1">
    <source>
        <dbReference type="ARBA" id="ARBA00000707"/>
    </source>
</evidence>
<keyword evidence="5" id="KW-0833">Ubl conjugation pathway</keyword>
<keyword evidence="7" id="KW-0788">Thiol protease</keyword>
<evidence type="ECO:0000256" key="4">
    <source>
        <dbReference type="ARBA" id="ARBA00022670"/>
    </source>
</evidence>
<dbReference type="Pfam" id="PF00240">
    <property type="entry name" value="ubiquitin"/>
    <property type="match status" value="1"/>
</dbReference>
<feature type="compositionally biased region" description="Polar residues" evidence="8">
    <location>
        <begin position="914"/>
        <end position="925"/>
    </location>
</feature>
<evidence type="ECO:0000313" key="12">
    <source>
        <dbReference type="Proteomes" id="UP000284842"/>
    </source>
</evidence>
<feature type="region of interest" description="Disordered" evidence="8">
    <location>
        <begin position="912"/>
        <end position="937"/>
    </location>
</feature>
<evidence type="ECO:0000313" key="11">
    <source>
        <dbReference type="EMBL" id="PPQ63065.1"/>
    </source>
</evidence>
<dbReference type="InterPro" id="IPR000626">
    <property type="entry name" value="Ubiquitin-like_dom"/>
</dbReference>
<dbReference type="STRING" id="181874.A0A409VCU6"/>
<dbReference type="InterPro" id="IPR018200">
    <property type="entry name" value="USP_CS"/>
</dbReference>
<dbReference type="InterPro" id="IPR038765">
    <property type="entry name" value="Papain-like_cys_pep_sf"/>
</dbReference>
<name>A0A409VCU6_9AGAR</name>
<feature type="region of interest" description="Disordered" evidence="8">
    <location>
        <begin position="61"/>
        <end position="88"/>
    </location>
</feature>
<feature type="region of interest" description="Disordered" evidence="8">
    <location>
        <begin position="478"/>
        <end position="497"/>
    </location>
</feature>
<evidence type="ECO:0000256" key="7">
    <source>
        <dbReference type="ARBA" id="ARBA00022807"/>
    </source>
</evidence>
<feature type="compositionally biased region" description="Basic and acidic residues" evidence="8">
    <location>
        <begin position="487"/>
        <end position="496"/>
    </location>
</feature>
<dbReference type="Gene3D" id="3.90.70.10">
    <property type="entry name" value="Cysteine proteinases"/>
    <property type="match status" value="1"/>
</dbReference>
<dbReference type="PROSITE" id="PS50053">
    <property type="entry name" value="UBIQUITIN_2"/>
    <property type="match status" value="1"/>
</dbReference>
<gene>
    <name evidence="11" type="ORF">CVT24_005920</name>
</gene>
<dbReference type="InterPro" id="IPR029071">
    <property type="entry name" value="Ubiquitin-like_domsf"/>
</dbReference>
<dbReference type="SUPFAM" id="SSF54001">
    <property type="entry name" value="Cysteine proteinases"/>
    <property type="match status" value="1"/>
</dbReference>
<dbReference type="Pfam" id="PF00443">
    <property type="entry name" value="UCH"/>
    <property type="match status" value="1"/>
</dbReference>
<dbReference type="InterPro" id="IPR033841">
    <property type="entry name" value="Pep_USP48"/>
</dbReference>
<dbReference type="Gene3D" id="2.30.30.380">
    <property type="entry name" value="Zn-finger domain of Sec23/24"/>
    <property type="match status" value="1"/>
</dbReference>
<dbReference type="PROSITE" id="PS00973">
    <property type="entry name" value="USP_2"/>
    <property type="match status" value="1"/>
</dbReference>
<protein>
    <recommendedName>
        <fullName evidence="3">ubiquitinyl hydrolase 1</fullName>
        <ecNumber evidence="3">3.4.19.12</ecNumber>
    </recommendedName>
</protein>
<dbReference type="Proteomes" id="UP000284842">
    <property type="component" value="Unassembled WGS sequence"/>
</dbReference>
<evidence type="ECO:0000259" key="10">
    <source>
        <dbReference type="PROSITE" id="PS50235"/>
    </source>
</evidence>
<dbReference type="InParanoid" id="A0A409VCU6"/>
<dbReference type="GO" id="GO:0005829">
    <property type="term" value="C:cytosol"/>
    <property type="evidence" value="ECO:0007669"/>
    <property type="project" value="TreeGrafter"/>
</dbReference>
<evidence type="ECO:0000256" key="8">
    <source>
        <dbReference type="SAM" id="MobiDB-lite"/>
    </source>
</evidence>
<evidence type="ECO:0000259" key="9">
    <source>
        <dbReference type="PROSITE" id="PS50053"/>
    </source>
</evidence>
<keyword evidence="6" id="KW-0378">Hydrolase</keyword>
<feature type="domain" description="Ubiquitin-like" evidence="9">
    <location>
        <begin position="935"/>
        <end position="1002"/>
    </location>
</feature>
<dbReference type="PANTHER" id="PTHR24006:SF888">
    <property type="entry name" value="UBIQUITIN CARBOXYL-TERMINAL HYDROLASE 30"/>
    <property type="match status" value="1"/>
</dbReference>
<comment type="caution">
    <text evidence="11">The sequence shown here is derived from an EMBL/GenBank/DDBJ whole genome shotgun (WGS) entry which is preliminary data.</text>
</comment>
<feature type="region of interest" description="Disordered" evidence="8">
    <location>
        <begin position="1"/>
        <end position="30"/>
    </location>
</feature>
<dbReference type="InterPro" id="IPR001394">
    <property type="entry name" value="Peptidase_C19_UCH"/>
</dbReference>
<dbReference type="Gene3D" id="3.10.20.90">
    <property type="entry name" value="Phosphatidylinositol 3-kinase Catalytic Subunit, Chain A, domain 1"/>
    <property type="match status" value="1"/>
</dbReference>
<dbReference type="EC" id="3.4.19.12" evidence="3"/>
<dbReference type="CDD" id="cd02668">
    <property type="entry name" value="Peptidase_C19L"/>
    <property type="match status" value="1"/>
</dbReference>
<dbReference type="GO" id="GO:0016579">
    <property type="term" value="P:protein deubiquitination"/>
    <property type="evidence" value="ECO:0007669"/>
    <property type="project" value="InterPro"/>
</dbReference>
<dbReference type="SUPFAM" id="SSF54236">
    <property type="entry name" value="Ubiquitin-like"/>
    <property type="match status" value="1"/>
</dbReference>
<feature type="domain" description="USP" evidence="10">
    <location>
        <begin position="161"/>
        <end position="522"/>
    </location>
</feature>
<feature type="compositionally biased region" description="Polar residues" evidence="8">
    <location>
        <begin position="72"/>
        <end position="88"/>
    </location>
</feature>
<dbReference type="GO" id="GO:0006508">
    <property type="term" value="P:proteolysis"/>
    <property type="evidence" value="ECO:0007669"/>
    <property type="project" value="UniProtKB-KW"/>
</dbReference>
<feature type="region of interest" description="Disordered" evidence="8">
    <location>
        <begin position="1011"/>
        <end position="1036"/>
    </location>
</feature>
<dbReference type="InterPro" id="IPR050164">
    <property type="entry name" value="Peptidase_C19"/>
</dbReference>
<dbReference type="OrthoDB" id="289038at2759"/>
<comment type="similarity">
    <text evidence="2">Belongs to the peptidase C19 family.</text>
</comment>
<keyword evidence="12" id="KW-1185">Reference proteome</keyword>
<dbReference type="PANTHER" id="PTHR24006">
    <property type="entry name" value="UBIQUITIN CARBOXYL-TERMINAL HYDROLASE"/>
    <property type="match status" value="1"/>
</dbReference>